<feature type="transmembrane region" description="Helical" evidence="10">
    <location>
        <begin position="164"/>
        <end position="181"/>
    </location>
</feature>
<dbReference type="InterPro" id="IPR002560">
    <property type="entry name" value="Transposase_DDE"/>
</dbReference>
<evidence type="ECO:0000256" key="8">
    <source>
        <dbReference type="ARBA" id="ARBA00023098"/>
    </source>
</evidence>
<dbReference type="CDD" id="cd03505">
    <property type="entry name" value="Delta9-FADS-like"/>
    <property type="match status" value="1"/>
</dbReference>
<keyword evidence="9 10" id="KW-0472">Membrane</keyword>
<feature type="domain" description="Transposase IS204/IS1001/IS1096/IS1165 DDE" evidence="12">
    <location>
        <begin position="267"/>
        <end position="383"/>
    </location>
</feature>
<keyword evidence="6" id="KW-0560">Oxidoreductase</keyword>
<evidence type="ECO:0000256" key="3">
    <source>
        <dbReference type="ARBA" id="ARBA00022692"/>
    </source>
</evidence>
<evidence type="ECO:0000259" key="11">
    <source>
        <dbReference type="Pfam" id="PF00487"/>
    </source>
</evidence>
<dbReference type="Pfam" id="PF01610">
    <property type="entry name" value="DDE_Tnp_ISL3"/>
    <property type="match status" value="1"/>
</dbReference>
<evidence type="ECO:0000259" key="12">
    <source>
        <dbReference type="Pfam" id="PF01610"/>
    </source>
</evidence>
<dbReference type="PANTHER" id="PTHR11351">
    <property type="entry name" value="ACYL-COA DESATURASE"/>
    <property type="match status" value="1"/>
</dbReference>
<dbReference type="EMBL" id="JDVG02000536">
    <property type="protein sequence ID" value="KFB71500.1"/>
    <property type="molecule type" value="Genomic_DNA"/>
</dbReference>
<dbReference type="GO" id="GO:0016717">
    <property type="term" value="F:oxidoreductase activity, acting on paired donors, with oxidation of a pair of donors resulting in the reduction of molecular oxygen to two molecules of water"/>
    <property type="evidence" value="ECO:0007669"/>
    <property type="project" value="InterPro"/>
</dbReference>
<evidence type="ECO:0000313" key="14">
    <source>
        <dbReference type="Proteomes" id="UP000020077"/>
    </source>
</evidence>
<protein>
    <submittedName>
        <fullName evidence="13">Fatty acid desaturase</fullName>
    </submittedName>
</protein>
<dbReference type="PANTHER" id="PTHR11351:SF33">
    <property type="entry name" value="DELTA-9 FATTY ACID DESATURASE, DESA"/>
    <property type="match status" value="1"/>
</dbReference>
<dbReference type="GO" id="GO:0006631">
    <property type="term" value="P:fatty acid metabolic process"/>
    <property type="evidence" value="ECO:0007669"/>
    <property type="project" value="UniProtKB-KW"/>
</dbReference>
<reference evidence="13 14" key="1">
    <citation type="submission" date="2014-02" db="EMBL/GenBank/DDBJ databases">
        <title>Expanding our view of genomic diversity in Candidatus Accumulibacter clades.</title>
        <authorList>
            <person name="Skennerton C.T."/>
            <person name="Barr J.J."/>
            <person name="Slater F.R."/>
            <person name="Bond P.L."/>
            <person name="Tyson G.W."/>
        </authorList>
    </citation>
    <scope>NUCLEOTIDE SEQUENCE [LARGE SCALE GENOMIC DNA]</scope>
    <source>
        <strain evidence="14">BA-91</strain>
    </source>
</reference>
<evidence type="ECO:0000256" key="2">
    <source>
        <dbReference type="ARBA" id="ARBA00008749"/>
    </source>
</evidence>
<dbReference type="InterPro" id="IPR005804">
    <property type="entry name" value="FA_desaturase_dom"/>
</dbReference>
<evidence type="ECO:0000256" key="4">
    <source>
        <dbReference type="ARBA" id="ARBA00022832"/>
    </source>
</evidence>
<comment type="caution">
    <text evidence="13">The sequence shown here is derived from an EMBL/GenBank/DDBJ whole genome shotgun (WGS) entry which is preliminary data.</text>
</comment>
<comment type="similarity">
    <text evidence="2">Belongs to the fatty acid desaturase type 2 family.</text>
</comment>
<dbReference type="InterPro" id="IPR015876">
    <property type="entry name" value="Acyl-CoA_DS"/>
</dbReference>
<keyword evidence="3 10" id="KW-0812">Transmembrane</keyword>
<evidence type="ECO:0000256" key="5">
    <source>
        <dbReference type="ARBA" id="ARBA00022989"/>
    </source>
</evidence>
<keyword evidence="7" id="KW-0408">Iron</keyword>
<dbReference type="Proteomes" id="UP000020077">
    <property type="component" value="Unassembled WGS sequence"/>
</dbReference>
<name>A0A080LV05_9PROT</name>
<accession>A0A080LV05</accession>
<comment type="subcellular location">
    <subcellularLocation>
        <location evidence="1">Membrane</location>
        <topology evidence="1">Multi-pass membrane protein</topology>
    </subcellularLocation>
</comment>
<keyword evidence="8" id="KW-0443">Lipid metabolism</keyword>
<evidence type="ECO:0000256" key="9">
    <source>
        <dbReference type="ARBA" id="ARBA00023136"/>
    </source>
</evidence>
<dbReference type="AlphaFoldDB" id="A0A080LV05"/>
<evidence type="ECO:0000256" key="7">
    <source>
        <dbReference type="ARBA" id="ARBA00023004"/>
    </source>
</evidence>
<feature type="transmembrane region" description="Helical" evidence="10">
    <location>
        <begin position="135"/>
        <end position="158"/>
    </location>
</feature>
<proteinExistence type="inferred from homology"/>
<keyword evidence="4" id="KW-0276">Fatty acid metabolism</keyword>
<dbReference type="Pfam" id="PF00487">
    <property type="entry name" value="FA_desaturase"/>
    <property type="match status" value="1"/>
</dbReference>
<evidence type="ECO:0000256" key="6">
    <source>
        <dbReference type="ARBA" id="ARBA00023002"/>
    </source>
</evidence>
<organism evidence="13 14">
    <name type="scientific">Candidatus Accumulibacter phosphatis</name>
    <dbReference type="NCBI Taxonomy" id="327160"/>
    <lineage>
        <taxon>Bacteria</taxon>
        <taxon>Pseudomonadati</taxon>
        <taxon>Pseudomonadota</taxon>
        <taxon>Betaproteobacteria</taxon>
        <taxon>Candidatus Accumulibacter</taxon>
    </lineage>
</organism>
<evidence type="ECO:0000313" key="13">
    <source>
        <dbReference type="EMBL" id="KFB71500.1"/>
    </source>
</evidence>
<feature type="transmembrane region" description="Helical" evidence="10">
    <location>
        <begin position="12"/>
        <end position="32"/>
    </location>
</feature>
<dbReference type="GO" id="GO:0016020">
    <property type="term" value="C:membrane"/>
    <property type="evidence" value="ECO:0007669"/>
    <property type="project" value="UniProtKB-SubCell"/>
</dbReference>
<gene>
    <name evidence="13" type="ORF">AW09_003354</name>
</gene>
<keyword evidence="5 10" id="KW-1133">Transmembrane helix</keyword>
<evidence type="ECO:0000256" key="1">
    <source>
        <dbReference type="ARBA" id="ARBA00004141"/>
    </source>
</evidence>
<feature type="domain" description="Fatty acid desaturase" evidence="11">
    <location>
        <begin position="10"/>
        <end position="224"/>
    </location>
</feature>
<evidence type="ECO:0000256" key="10">
    <source>
        <dbReference type="SAM" id="Phobius"/>
    </source>
</evidence>
<sequence>MYAGLVDWPWWAYVLITLGLTHVTIAAVTIFLHRYQAHRALDLHPLVAHFFRLWLWMSTGMVTREWASIHRKHHAKCETAEDPHSPQVFGIHRVLWTGVLLYVREARNQDTIERYGRGTPDDWLENHLYSPWHKLGVLLMLLIDIAVLGVLPGTLIWVAQMAWIPFWAAGVINGLGHFWGYRNFASPDASTNISPWGILIGGEELHNNHHTFPTSARLSIQWYEVDIGWLYIRILSALGLAHVKKVAPRPRLGHLRPVVDFDTLQAVIINRYDVLSQYARSLKQVYREELVTLQDGSRFKGMKRWLAADAGAVPQEQRGRLELLLGESRALQTAYAMREELVAVWERSNASREHLLKALQDWCERAEHSGVRQLQELSLRLRSYVLA</sequence>